<feature type="compositionally biased region" description="Low complexity" evidence="1">
    <location>
        <begin position="156"/>
        <end position="169"/>
    </location>
</feature>
<gene>
    <name evidence="2" type="ORF">F5890DRAFT_1565638</name>
</gene>
<dbReference type="AlphaFoldDB" id="A0AA38URY0"/>
<reference evidence="2" key="1">
    <citation type="submission" date="2022-08" db="EMBL/GenBank/DDBJ databases">
        <authorList>
            <consortium name="DOE Joint Genome Institute"/>
            <person name="Min B."/>
            <person name="Riley R."/>
            <person name="Sierra-Patev S."/>
            <person name="Naranjo-Ortiz M."/>
            <person name="Looney B."/>
            <person name="Konkel Z."/>
            <person name="Slot J.C."/>
            <person name="Sakamoto Y."/>
            <person name="Steenwyk J.L."/>
            <person name="Rokas A."/>
            <person name="Carro J."/>
            <person name="Camarero S."/>
            <person name="Ferreira P."/>
            <person name="Molpeceres G."/>
            <person name="Ruiz-Duenas F.J."/>
            <person name="Serrano A."/>
            <person name="Henrissat B."/>
            <person name="Drula E."/>
            <person name="Hughes K.W."/>
            <person name="Mata J.L."/>
            <person name="Ishikawa N.K."/>
            <person name="Vargas-Isla R."/>
            <person name="Ushijima S."/>
            <person name="Smith C.A."/>
            <person name="Ahrendt S."/>
            <person name="Andreopoulos W."/>
            <person name="He G."/>
            <person name="Labutti K."/>
            <person name="Lipzen A."/>
            <person name="Ng V."/>
            <person name="Sandor L."/>
            <person name="Barry K."/>
            <person name="Martinez A.T."/>
            <person name="Xiao Y."/>
            <person name="Gibbons J.G."/>
            <person name="Terashima K."/>
            <person name="Hibbett D.S."/>
            <person name="Grigoriev I.V."/>
        </authorList>
    </citation>
    <scope>NUCLEOTIDE SEQUENCE</scope>
    <source>
        <strain evidence="2">TFB7829</strain>
    </source>
</reference>
<organism evidence="2 3">
    <name type="scientific">Lentinula detonsa</name>
    <dbReference type="NCBI Taxonomy" id="2804962"/>
    <lineage>
        <taxon>Eukaryota</taxon>
        <taxon>Fungi</taxon>
        <taxon>Dikarya</taxon>
        <taxon>Basidiomycota</taxon>
        <taxon>Agaricomycotina</taxon>
        <taxon>Agaricomycetes</taxon>
        <taxon>Agaricomycetidae</taxon>
        <taxon>Agaricales</taxon>
        <taxon>Marasmiineae</taxon>
        <taxon>Omphalotaceae</taxon>
        <taxon>Lentinula</taxon>
    </lineage>
</organism>
<accession>A0AA38URY0</accession>
<comment type="caution">
    <text evidence="2">The sequence shown here is derived from an EMBL/GenBank/DDBJ whole genome shotgun (WGS) entry which is preliminary data.</text>
</comment>
<dbReference type="Proteomes" id="UP001163850">
    <property type="component" value="Unassembled WGS sequence"/>
</dbReference>
<sequence>MSQGHLIELNRDPRLGQTAVPMNNETEHKKEVKVEYMKKLEELDSAALESGINTTSQDDIPKFLRGTTFWDMGVDTVNDGHDAADCRPKKRARTTLTISDVHSCSPHFPHKTDYQAPVEHPRHAPLVENVSGSCSQAALLLRPIKSLPLRAVNTLSNSSPNPPTSNSHSNRPHQNTQNDLKFVVQPILPRPPPPRYSGVFNLFLTASTLIPSDFSNVSRRHESDFTEALSNDHYWTLCRILSDSGHTVVTSPTPNARCSLPDYSDRIPLSSLNGIHGYVQSDLIRDPASNECLRIGLHDIRETVGGDGPASSTLRCNGLDVDMMLTEMTSSSSPASTSSPTPVPRPRLCAGACVIGDGSIGDIVDSFGEFVISRVWCGFTDDVDEEEWKDECRPLVEVFQGHLALRVFFGDGYVERGHPEVGDHRFEFWAVRSK</sequence>
<proteinExistence type="predicted"/>
<dbReference type="EMBL" id="MU801986">
    <property type="protein sequence ID" value="KAJ3984547.1"/>
    <property type="molecule type" value="Genomic_DNA"/>
</dbReference>
<evidence type="ECO:0000256" key="1">
    <source>
        <dbReference type="SAM" id="MobiDB-lite"/>
    </source>
</evidence>
<feature type="region of interest" description="Disordered" evidence="1">
    <location>
        <begin position="153"/>
        <end position="175"/>
    </location>
</feature>
<evidence type="ECO:0000313" key="2">
    <source>
        <dbReference type="EMBL" id="KAJ3984547.1"/>
    </source>
</evidence>
<protein>
    <submittedName>
        <fullName evidence="2">Uncharacterized protein</fullName>
    </submittedName>
</protein>
<evidence type="ECO:0000313" key="3">
    <source>
        <dbReference type="Proteomes" id="UP001163850"/>
    </source>
</evidence>
<name>A0AA38URY0_9AGAR</name>